<evidence type="ECO:0000313" key="12">
    <source>
        <dbReference type="EMBL" id="RIB02615.1"/>
    </source>
</evidence>
<reference evidence="12 13" key="1">
    <citation type="submission" date="2018-06" db="EMBL/GenBank/DDBJ databases">
        <title>Comparative genomics reveals the genomic features of Rhizophagus irregularis, R. cerebriforme, R. diaphanum and Gigaspora rosea, and their symbiotic lifestyle signature.</title>
        <authorList>
            <person name="Morin E."/>
            <person name="San Clemente H."/>
            <person name="Chen E.C.H."/>
            <person name="De La Providencia I."/>
            <person name="Hainaut M."/>
            <person name="Kuo A."/>
            <person name="Kohler A."/>
            <person name="Murat C."/>
            <person name="Tang N."/>
            <person name="Roy S."/>
            <person name="Loubradou J."/>
            <person name="Henrissat B."/>
            <person name="Grigoriev I.V."/>
            <person name="Corradi N."/>
            <person name="Roux C."/>
            <person name="Martin F.M."/>
        </authorList>
    </citation>
    <scope>NUCLEOTIDE SEQUENCE [LARGE SCALE GENOMIC DNA]</scope>
    <source>
        <strain evidence="12 13">DAOM 194757</strain>
    </source>
</reference>
<feature type="domain" description="CSC1/OSCA1-like cytosolic" evidence="11">
    <location>
        <begin position="179"/>
        <end position="365"/>
    </location>
</feature>
<evidence type="ECO:0000259" key="11">
    <source>
        <dbReference type="Pfam" id="PF14703"/>
    </source>
</evidence>
<gene>
    <name evidence="12" type="ORF">C2G38_1991126</name>
</gene>
<keyword evidence="3" id="KW-0813">Transport</keyword>
<dbReference type="GO" id="GO:0005227">
    <property type="term" value="F:calcium-activated cation channel activity"/>
    <property type="evidence" value="ECO:0007669"/>
    <property type="project" value="InterPro"/>
</dbReference>
<feature type="domain" description="CSC1/OSCA1-like 7TM region" evidence="9">
    <location>
        <begin position="376"/>
        <end position="644"/>
    </location>
</feature>
<evidence type="ECO:0000313" key="13">
    <source>
        <dbReference type="Proteomes" id="UP000266673"/>
    </source>
</evidence>
<organism evidence="12 13">
    <name type="scientific">Gigaspora rosea</name>
    <dbReference type="NCBI Taxonomy" id="44941"/>
    <lineage>
        <taxon>Eukaryota</taxon>
        <taxon>Fungi</taxon>
        <taxon>Fungi incertae sedis</taxon>
        <taxon>Mucoromycota</taxon>
        <taxon>Glomeromycotina</taxon>
        <taxon>Glomeromycetes</taxon>
        <taxon>Diversisporales</taxon>
        <taxon>Gigasporaceae</taxon>
        <taxon>Gigaspora</taxon>
    </lineage>
</organism>
<feature type="transmembrane region" description="Helical" evidence="8">
    <location>
        <begin position="595"/>
        <end position="614"/>
    </location>
</feature>
<evidence type="ECO:0000256" key="3">
    <source>
        <dbReference type="ARBA" id="ARBA00022448"/>
    </source>
</evidence>
<dbReference type="PANTHER" id="PTHR13018:SF5">
    <property type="entry name" value="RE44586P"/>
    <property type="match status" value="1"/>
</dbReference>
<evidence type="ECO:0000256" key="2">
    <source>
        <dbReference type="ARBA" id="ARBA00007779"/>
    </source>
</evidence>
<dbReference type="Pfam" id="PF02714">
    <property type="entry name" value="RSN1_7TM"/>
    <property type="match status" value="1"/>
</dbReference>
<dbReference type="Pfam" id="PF13967">
    <property type="entry name" value="RSN1_TM"/>
    <property type="match status" value="1"/>
</dbReference>
<feature type="transmembrane region" description="Helical" evidence="8">
    <location>
        <begin position="6"/>
        <end position="23"/>
    </location>
</feature>
<keyword evidence="5 8" id="KW-1133">Transmembrane helix</keyword>
<dbReference type="OrthoDB" id="1689567at2759"/>
<evidence type="ECO:0000259" key="10">
    <source>
        <dbReference type="Pfam" id="PF13967"/>
    </source>
</evidence>
<evidence type="ECO:0000256" key="6">
    <source>
        <dbReference type="ARBA" id="ARBA00023136"/>
    </source>
</evidence>
<keyword evidence="13" id="KW-1185">Reference proteome</keyword>
<evidence type="ECO:0000256" key="4">
    <source>
        <dbReference type="ARBA" id="ARBA00022692"/>
    </source>
</evidence>
<feature type="transmembrane region" description="Helical" evidence="8">
    <location>
        <begin position="626"/>
        <end position="645"/>
    </location>
</feature>
<evidence type="ECO:0000256" key="7">
    <source>
        <dbReference type="SAM" id="MobiDB-lite"/>
    </source>
</evidence>
<feature type="region of interest" description="Disordered" evidence="7">
    <location>
        <begin position="778"/>
        <end position="828"/>
    </location>
</feature>
<feature type="transmembrane region" description="Helical" evidence="8">
    <location>
        <begin position="137"/>
        <end position="156"/>
    </location>
</feature>
<feature type="non-terminal residue" evidence="12">
    <location>
        <position position="1"/>
    </location>
</feature>
<feature type="transmembrane region" description="Helical" evidence="8">
    <location>
        <begin position="572"/>
        <end position="589"/>
    </location>
</feature>
<dbReference type="InterPro" id="IPR045122">
    <property type="entry name" value="Csc1-like"/>
</dbReference>
<name>A0A397TX39_9GLOM</name>
<keyword evidence="6 8" id="KW-0472">Membrane</keyword>
<keyword evidence="4 8" id="KW-0812">Transmembrane</keyword>
<evidence type="ECO:0000256" key="1">
    <source>
        <dbReference type="ARBA" id="ARBA00004141"/>
    </source>
</evidence>
<sequence>LTTQLIFAGAIGIPSFLLFCFLRKRWSTMFAPRSRLRLDGLAPKTLPDTFFGWIVTLFKMSEDDVLDLVGLDAAVLLSFFIMSYKLFAFCSFFGLVILSPIKLTSYMPSNHTKNPFDNPIGIPENGVPESLESYGTLLSYVIFTWVFSLATFYFALDNYRGFSKMRHRYYCKWKNVISARTVMVTVLPKHLQDNSSLAEFYNKLDLGSVESAVVYKNVRKLKHALEKRTYYLRELERAYQEYLGNPCYYPDYDPNEAFEEFKQKGKITKLPNIPGERPTIRTGCLYLFGKKVDKIEYYTDLFKQYDDLVVEGRNIEVDYKSTSVGFVTFKNIISAQLAAQVLLYDVPFQCHTTMAPEPWDVYWRNLIIRQREMLVRTIIVNLLITLMVSSWGMATFRIASLLELSTLEKVFPWLANLAKRNKILKWFIQSTLPPIALTALNNILPPKLMTYLSSIQGFHTRSTIELSTFAKYFFFLILTPFEIPFAKALLEDVFKNPTDIANQLATTLPGSAPLFINLVVFQGVGLLPVRLVQMGEIAYALLMRIFFAKTPREYAEASAPPFLDYGQELPPVILIFVIVLIYSSITPIILPFGAIYFFLGYLTYKYLLLYVYFHPYETSGLVWPKIFNRIITGLYIYQLMMIGYLSLRNCIYMALSLTPLLVVTAIYYYYVNEAYARIAAFVPLNNLREDTADDSSSTPSTSHNKMNIRSDIEIYHAEPEEYTDYSQPPMTLYDGVLNTGMKNYGAPALVGKLPWLWLPLKGDKAVINKPGVFRRLLGFNNKSDQPNDEERVPLLSESSESESVQHDNLSGGLRSRNNVASGSGSNSA</sequence>
<proteinExistence type="inferred from homology"/>
<dbReference type="InterPro" id="IPR003864">
    <property type="entry name" value="CSC1/OSCA1-like_7TM"/>
</dbReference>
<protein>
    <recommendedName>
        <fullName evidence="14">DUF221-domain-containing protein</fullName>
    </recommendedName>
</protein>
<comment type="subcellular location">
    <subcellularLocation>
        <location evidence="1">Membrane</location>
        <topology evidence="1">Multi-pass membrane protein</topology>
    </subcellularLocation>
</comment>
<evidence type="ECO:0000256" key="8">
    <source>
        <dbReference type="SAM" id="Phobius"/>
    </source>
</evidence>
<dbReference type="GO" id="GO:0005886">
    <property type="term" value="C:plasma membrane"/>
    <property type="evidence" value="ECO:0007669"/>
    <property type="project" value="TreeGrafter"/>
</dbReference>
<evidence type="ECO:0008006" key="14">
    <source>
        <dbReference type="Google" id="ProtNLM"/>
    </source>
</evidence>
<dbReference type="Pfam" id="PF14703">
    <property type="entry name" value="PHM7_cyt"/>
    <property type="match status" value="1"/>
</dbReference>
<accession>A0A397TX39</accession>
<feature type="domain" description="CSC1/OSCA1-like N-terminal transmembrane" evidence="10">
    <location>
        <begin position="1"/>
        <end position="156"/>
    </location>
</feature>
<dbReference type="PANTHER" id="PTHR13018">
    <property type="entry name" value="PROBABLE MEMBRANE PROTEIN DUF221-RELATED"/>
    <property type="match status" value="1"/>
</dbReference>
<comment type="caution">
    <text evidence="12">The sequence shown here is derived from an EMBL/GenBank/DDBJ whole genome shotgun (WGS) entry which is preliminary data.</text>
</comment>
<dbReference type="InterPro" id="IPR027815">
    <property type="entry name" value="CSC1/OSCA1-like_cyt"/>
</dbReference>
<dbReference type="EMBL" id="QKWP01002639">
    <property type="protein sequence ID" value="RIB02615.1"/>
    <property type="molecule type" value="Genomic_DNA"/>
</dbReference>
<evidence type="ECO:0000256" key="5">
    <source>
        <dbReference type="ARBA" id="ARBA00022989"/>
    </source>
</evidence>
<feature type="compositionally biased region" description="Low complexity" evidence="7">
    <location>
        <begin position="814"/>
        <end position="828"/>
    </location>
</feature>
<feature type="transmembrane region" description="Helical" evidence="8">
    <location>
        <begin position="373"/>
        <end position="394"/>
    </location>
</feature>
<feature type="transmembrane region" description="Helical" evidence="8">
    <location>
        <begin position="68"/>
        <end position="98"/>
    </location>
</feature>
<dbReference type="AlphaFoldDB" id="A0A397TX39"/>
<evidence type="ECO:0000259" key="9">
    <source>
        <dbReference type="Pfam" id="PF02714"/>
    </source>
</evidence>
<feature type="transmembrane region" description="Helical" evidence="8">
    <location>
        <begin position="651"/>
        <end position="670"/>
    </location>
</feature>
<dbReference type="Proteomes" id="UP000266673">
    <property type="component" value="Unassembled WGS sequence"/>
</dbReference>
<comment type="similarity">
    <text evidence="2">Belongs to the CSC1 (TC 1.A.17) family.</text>
</comment>
<dbReference type="InterPro" id="IPR032880">
    <property type="entry name" value="CSC1/OSCA1-like_N"/>
</dbReference>